<keyword evidence="3" id="KW-1185">Reference proteome</keyword>
<dbReference type="PANTHER" id="PTHR34473:SF2">
    <property type="entry name" value="UPF0699 TRANSMEMBRANE PROTEIN YDBT"/>
    <property type="match status" value="1"/>
</dbReference>
<protein>
    <submittedName>
        <fullName evidence="2">Putative membrane protein YdbT with pleckstrin-like domain</fullName>
    </submittedName>
</protein>
<dbReference type="Proteomes" id="UP000254912">
    <property type="component" value="Unassembled WGS sequence"/>
</dbReference>
<feature type="domain" description="YdbS-like PH" evidence="1">
    <location>
        <begin position="250"/>
        <end position="307"/>
    </location>
</feature>
<dbReference type="GeneID" id="94545629"/>
<dbReference type="AlphaFoldDB" id="A0A288Q5V7"/>
<evidence type="ECO:0000313" key="3">
    <source>
        <dbReference type="Proteomes" id="UP000254912"/>
    </source>
</evidence>
<dbReference type="InterPro" id="IPR005182">
    <property type="entry name" value="YdbS-like_PH"/>
</dbReference>
<dbReference type="RefSeq" id="WP_070229705.1">
    <property type="nucleotide sequence ID" value="NZ_BJYO01000002.1"/>
</dbReference>
<feature type="domain" description="YdbS-like PH" evidence="1">
    <location>
        <begin position="66"/>
        <end position="146"/>
    </location>
</feature>
<sequence>MNDEQVIIPEQRLSPWHILLQLFENIKNVIIIVLGGIFGAADHADVLWLIIGGLLLSLIGWSVVQYFNQKYLMTSTTIIIKTGVFIKKSVHIPLEKVQGVNLQQNLLLQIINHYDLLIDTAGQNNGNAGTIKTLPLAQAEMIKNTIYRIQNQTHTVIEPEVLYPRTADNIYVIAITDLVKYALTGLGPLSVLISIIAVQDIVSRVVPDKVTEHLLTSVGHMGVIMGLMFASVGLLIALVVDFLREFNRYYGFTLMKKQNTLSTEAGLVGHRTAQIQLRRLQTIYTSRKPLRRLLNLATFRADTATTAGAGNDTPDDAAGVITLMPVVKYQSAWGMIGRFIGETNFERDLAWVRPVSQAAFLRWRFIISWGLVVVITGGLGMVWFIRLPVSLVVRFGIGIGLLLMAWVVYQWFVTHLQANDSRVAIDIVEQELLISQTKGLTNQEFIIPTKFIQSYTLSQSIWLAKRQLVHLQIRVRRGDSWRDIRNLYLPMQAAMQLKQQLNGLLHD</sequence>
<organism evidence="2 3">
    <name type="scientific">Weissella soli</name>
    <dbReference type="NCBI Taxonomy" id="155866"/>
    <lineage>
        <taxon>Bacteria</taxon>
        <taxon>Bacillati</taxon>
        <taxon>Bacillota</taxon>
        <taxon>Bacilli</taxon>
        <taxon>Lactobacillales</taxon>
        <taxon>Lactobacillaceae</taxon>
        <taxon>Weissella</taxon>
    </lineage>
</organism>
<proteinExistence type="predicted"/>
<accession>A0A288Q5V7</accession>
<dbReference type="EMBL" id="QRAS01000001">
    <property type="protein sequence ID" value="RDL11631.1"/>
    <property type="molecule type" value="Genomic_DNA"/>
</dbReference>
<gene>
    <name evidence="2" type="ORF">DFP99_0049</name>
</gene>
<name>A0A288Q5V7_9LACO</name>
<comment type="caution">
    <text evidence="2">The sequence shown here is derived from an EMBL/GenBank/DDBJ whole genome shotgun (WGS) entry which is preliminary data.</text>
</comment>
<evidence type="ECO:0000259" key="1">
    <source>
        <dbReference type="Pfam" id="PF03703"/>
    </source>
</evidence>
<dbReference type="PANTHER" id="PTHR34473">
    <property type="entry name" value="UPF0699 TRANSMEMBRANE PROTEIN YDBS"/>
    <property type="match status" value="1"/>
</dbReference>
<dbReference type="Pfam" id="PF03703">
    <property type="entry name" value="bPH_2"/>
    <property type="match status" value="2"/>
</dbReference>
<reference evidence="2 3" key="1">
    <citation type="submission" date="2018-07" db="EMBL/GenBank/DDBJ databases">
        <title>Genomic Encyclopedia of Type Strains, Phase III (KMG-III): the genomes of soil and plant-associated and newly described type strains.</title>
        <authorList>
            <person name="Whitman W."/>
        </authorList>
    </citation>
    <scope>NUCLEOTIDE SEQUENCE [LARGE SCALE GENOMIC DNA]</scope>
    <source>
        <strain evidence="2 3">CECT 7031</strain>
    </source>
</reference>
<evidence type="ECO:0000313" key="2">
    <source>
        <dbReference type="EMBL" id="RDL11631.1"/>
    </source>
</evidence>
<dbReference type="KEGG" id="wso:WSWS_00420"/>